<organism evidence="5 6">
    <name type="scientific">Diaphorina citri</name>
    <name type="common">Asian citrus psyllid</name>
    <dbReference type="NCBI Taxonomy" id="121845"/>
    <lineage>
        <taxon>Eukaryota</taxon>
        <taxon>Metazoa</taxon>
        <taxon>Ecdysozoa</taxon>
        <taxon>Arthropoda</taxon>
        <taxon>Hexapoda</taxon>
        <taxon>Insecta</taxon>
        <taxon>Pterygota</taxon>
        <taxon>Neoptera</taxon>
        <taxon>Paraneoptera</taxon>
        <taxon>Hemiptera</taxon>
        <taxon>Sternorrhyncha</taxon>
        <taxon>Psylloidea</taxon>
        <taxon>Psyllidae</taxon>
        <taxon>Diaphorininae</taxon>
        <taxon>Diaphorina</taxon>
    </lineage>
</organism>
<proteinExistence type="inferred from homology"/>
<reference evidence="6" key="1">
    <citation type="submission" date="2025-08" db="UniProtKB">
        <authorList>
            <consortium name="RefSeq"/>
        </authorList>
    </citation>
    <scope>IDENTIFICATION</scope>
</reference>
<dbReference type="GeneID" id="103516617"/>
<comment type="subcellular location">
    <subcellularLocation>
        <location evidence="1">Nucleus</location>
    </subcellularLocation>
</comment>
<dbReference type="PANTHER" id="PTHR16056:SF2">
    <property type="entry name" value="TESTIS-EXPRESSED PROTEIN 10"/>
    <property type="match status" value="1"/>
</dbReference>
<dbReference type="Pfam" id="PF12333">
    <property type="entry name" value="Ipi1_N"/>
    <property type="match status" value="1"/>
</dbReference>
<dbReference type="Gene3D" id="1.25.10.10">
    <property type="entry name" value="Leucine-rich Repeat Variant"/>
    <property type="match status" value="1"/>
</dbReference>
<keyword evidence="5" id="KW-1185">Reference proteome</keyword>
<comment type="similarity">
    <text evidence="2">Belongs to the IPI1/TEX10 family.</text>
</comment>
<dbReference type="InterPro" id="IPR011989">
    <property type="entry name" value="ARM-like"/>
</dbReference>
<name>A0A3Q0JCT5_DIACI</name>
<evidence type="ECO:0000256" key="3">
    <source>
        <dbReference type="ARBA" id="ARBA00023242"/>
    </source>
</evidence>
<dbReference type="PANTHER" id="PTHR16056">
    <property type="entry name" value="REGULATOR OF MICROTUBULE DYNAMICS PROTEIN"/>
    <property type="match status" value="1"/>
</dbReference>
<evidence type="ECO:0000313" key="5">
    <source>
        <dbReference type="Proteomes" id="UP000079169"/>
    </source>
</evidence>
<gene>
    <name evidence="6" type="primary">LOC103516617</name>
</gene>
<evidence type="ECO:0000256" key="2">
    <source>
        <dbReference type="ARBA" id="ARBA00006427"/>
    </source>
</evidence>
<evidence type="ECO:0000313" key="6">
    <source>
        <dbReference type="RefSeq" id="XP_026684758.1"/>
    </source>
</evidence>
<accession>A0A3Q0JCT5</accession>
<dbReference type="STRING" id="121845.A0A3Q0JCT5"/>
<dbReference type="SUPFAM" id="SSF48371">
    <property type="entry name" value="ARM repeat"/>
    <property type="match status" value="1"/>
</dbReference>
<dbReference type="RefSeq" id="XP_026684758.1">
    <property type="nucleotide sequence ID" value="XM_026828957.1"/>
</dbReference>
<evidence type="ECO:0000256" key="1">
    <source>
        <dbReference type="ARBA" id="ARBA00004123"/>
    </source>
</evidence>
<dbReference type="PaxDb" id="121845-A0A3Q0JCT5"/>
<dbReference type="Proteomes" id="UP000079169">
    <property type="component" value="Unplaced"/>
</dbReference>
<evidence type="ECO:0000259" key="4">
    <source>
        <dbReference type="Pfam" id="PF12333"/>
    </source>
</evidence>
<keyword evidence="3" id="KW-0539">Nucleus</keyword>
<dbReference type="AlphaFoldDB" id="A0A3Q0JCT5"/>
<dbReference type="OMA" id="RYLACAM"/>
<dbReference type="InterPro" id="IPR024679">
    <property type="entry name" value="Ipi1_N"/>
</dbReference>
<dbReference type="InterPro" id="IPR016024">
    <property type="entry name" value="ARM-type_fold"/>
</dbReference>
<feature type="domain" description="Pre-rRNA-processing protein Ipi1 N-terminal" evidence="4">
    <location>
        <begin position="140"/>
        <end position="235"/>
    </location>
</feature>
<dbReference type="GO" id="GO:0071339">
    <property type="term" value="C:MLL1 complex"/>
    <property type="evidence" value="ECO:0007669"/>
    <property type="project" value="TreeGrafter"/>
</dbReference>
<protein>
    <submittedName>
        <fullName evidence="6">Testis-expressed protein 10 isoform X2</fullName>
    </submittedName>
</protein>
<sequence length="627" mass="71033">MVKTGHKKFVKKEKARVKLRKSYKTILPKGQNVTNTEFKVKRIVIREQLKERGENELLSVQRKLSVKELMSRLRHNNSAVKQDGLSGLLEIITLNPTSVIKSHFSSILDSVSPLMLDISATTRKAAVKLLSAMFSQVTEEELAPLFEIVVRYLACAMSHLDAGVREDSLLIIDVLLEQCPILTANYRSLLPHFLDMISSQTRSHEQARQLTVDLDSRTTTTVFRIKVLTRLRSMLLAIVHLFKTKSSSSNVSREIVVTSSTRHVPLYCSQQPGKSFIYDKKITSNETLDDVQNYTQMLMPLLMETFIEVVADRKQAGSDIVVEAVALLQCVVDIILNVLHILQQSGTVGVSWFKQTYARSIREHLYKGRFPYTVGSWGSTPNKNAKQRRKDSEAALKLLDSSLDLHCTGQNLSLCLLAFQLNIDTPVTLDYVLTSIKCSRSLKPTILACLDALVSKRDLRQCITVTETLLSLAKDPDLKFVVFPYLYNIVIRVDVNKLAKKTRIEDWLDTLPTYLCQKQAIPRSVVDSIMTLAARKIPALQNSIDSHIEVILDCLPELEISDCQGNTDEVLSVKKSLARLIYWVQDWDEELSEEICVALRKQHFGPLTPDVQDLWFLRNEVYEKSLA</sequence>